<reference evidence="6 7" key="1">
    <citation type="submission" date="2019-07" db="EMBL/GenBank/DDBJ databases">
        <title>Rhodococcus cavernicolus sp. nov., isolated from a cave.</title>
        <authorList>
            <person name="Lee S.D."/>
        </authorList>
    </citation>
    <scope>NUCLEOTIDE SEQUENCE [LARGE SCALE GENOMIC DNA]</scope>
    <source>
        <strain evidence="6 7">C1-24</strain>
    </source>
</reference>
<evidence type="ECO:0000313" key="7">
    <source>
        <dbReference type="Proteomes" id="UP000322244"/>
    </source>
</evidence>
<keyword evidence="3" id="KW-0804">Transcription</keyword>
<dbReference type="InterPro" id="IPR050109">
    <property type="entry name" value="HTH-type_TetR-like_transc_reg"/>
</dbReference>
<feature type="DNA-binding region" description="H-T-H motif" evidence="4">
    <location>
        <begin position="35"/>
        <end position="54"/>
    </location>
</feature>
<dbReference type="SUPFAM" id="SSF48498">
    <property type="entry name" value="Tetracyclin repressor-like, C-terminal domain"/>
    <property type="match status" value="1"/>
</dbReference>
<keyword evidence="1" id="KW-0805">Transcription regulation</keyword>
<name>A0A5A7S8J0_9NOCA</name>
<dbReference type="EMBL" id="VLNY01000014">
    <property type="protein sequence ID" value="KAA0020096.1"/>
    <property type="molecule type" value="Genomic_DNA"/>
</dbReference>
<dbReference type="InterPro" id="IPR009057">
    <property type="entry name" value="Homeodomain-like_sf"/>
</dbReference>
<evidence type="ECO:0000256" key="4">
    <source>
        <dbReference type="PROSITE-ProRule" id="PRU00335"/>
    </source>
</evidence>
<dbReference type="AlphaFoldDB" id="A0A5A7S8J0"/>
<comment type="caution">
    <text evidence="6">The sequence shown here is derived from an EMBL/GenBank/DDBJ whole genome shotgun (WGS) entry which is preliminary data.</text>
</comment>
<feature type="domain" description="HTH tetR-type" evidence="5">
    <location>
        <begin position="13"/>
        <end position="72"/>
    </location>
</feature>
<dbReference type="InterPro" id="IPR001647">
    <property type="entry name" value="HTH_TetR"/>
</dbReference>
<keyword evidence="2 4" id="KW-0238">DNA-binding</keyword>
<dbReference type="SUPFAM" id="SSF46689">
    <property type="entry name" value="Homeodomain-like"/>
    <property type="match status" value="1"/>
</dbReference>
<dbReference type="Gene3D" id="1.10.357.10">
    <property type="entry name" value="Tetracycline Repressor, domain 2"/>
    <property type="match status" value="1"/>
</dbReference>
<dbReference type="PANTHER" id="PTHR30055:SF234">
    <property type="entry name" value="HTH-TYPE TRANSCRIPTIONAL REGULATOR BETI"/>
    <property type="match status" value="1"/>
</dbReference>
<dbReference type="PANTHER" id="PTHR30055">
    <property type="entry name" value="HTH-TYPE TRANSCRIPTIONAL REGULATOR RUTR"/>
    <property type="match status" value="1"/>
</dbReference>
<dbReference type="Gene3D" id="1.10.10.60">
    <property type="entry name" value="Homeodomain-like"/>
    <property type="match status" value="1"/>
</dbReference>
<dbReference type="RefSeq" id="WP_149432477.1">
    <property type="nucleotide sequence ID" value="NZ_VLNY01000014.1"/>
</dbReference>
<sequence>MSSTQFDIRSKGDRTRDAIRAAADECFREFGFDATGAEIARRAGVVEGTVFLHYRNKVGLLAAVTRDFYDLLQVEADAALAVPAEPVEKFRRLVDGWALRMETDWDLIAVFVQRAQIAPDSEIADVVRECSRRYTRLYVSAIDELKAARLVAPEMPSALIRDVIFGSLEHTARGRIAAGKPVRTRAVAAQVIDLLLAGAAPPAERDDRFAAIEAKLDEVLAKVTP</sequence>
<dbReference type="PRINTS" id="PR00455">
    <property type="entry name" value="HTHTETR"/>
</dbReference>
<protein>
    <submittedName>
        <fullName evidence="6">TetR/AcrR family transcriptional regulator</fullName>
    </submittedName>
</protein>
<proteinExistence type="predicted"/>
<evidence type="ECO:0000256" key="3">
    <source>
        <dbReference type="ARBA" id="ARBA00023163"/>
    </source>
</evidence>
<accession>A0A5A7S8J0</accession>
<dbReference type="PROSITE" id="PS50977">
    <property type="entry name" value="HTH_TETR_2"/>
    <property type="match status" value="1"/>
</dbReference>
<dbReference type="OrthoDB" id="9811084at2"/>
<evidence type="ECO:0000256" key="2">
    <source>
        <dbReference type="ARBA" id="ARBA00023125"/>
    </source>
</evidence>
<gene>
    <name evidence="6" type="ORF">FOY51_22315</name>
</gene>
<dbReference type="GO" id="GO:0000976">
    <property type="term" value="F:transcription cis-regulatory region binding"/>
    <property type="evidence" value="ECO:0007669"/>
    <property type="project" value="TreeGrafter"/>
</dbReference>
<dbReference type="Proteomes" id="UP000322244">
    <property type="component" value="Unassembled WGS sequence"/>
</dbReference>
<dbReference type="Pfam" id="PF00440">
    <property type="entry name" value="TetR_N"/>
    <property type="match status" value="1"/>
</dbReference>
<evidence type="ECO:0000259" key="5">
    <source>
        <dbReference type="PROSITE" id="PS50977"/>
    </source>
</evidence>
<dbReference type="InterPro" id="IPR036271">
    <property type="entry name" value="Tet_transcr_reg_TetR-rel_C_sf"/>
</dbReference>
<keyword evidence="7" id="KW-1185">Reference proteome</keyword>
<dbReference type="GO" id="GO:0003700">
    <property type="term" value="F:DNA-binding transcription factor activity"/>
    <property type="evidence" value="ECO:0007669"/>
    <property type="project" value="TreeGrafter"/>
</dbReference>
<organism evidence="6 7">
    <name type="scientific">Antrihabitans cavernicola</name>
    <dbReference type="NCBI Taxonomy" id="2495913"/>
    <lineage>
        <taxon>Bacteria</taxon>
        <taxon>Bacillati</taxon>
        <taxon>Actinomycetota</taxon>
        <taxon>Actinomycetes</taxon>
        <taxon>Mycobacteriales</taxon>
        <taxon>Nocardiaceae</taxon>
        <taxon>Antrihabitans</taxon>
    </lineage>
</organism>
<evidence type="ECO:0000256" key="1">
    <source>
        <dbReference type="ARBA" id="ARBA00023015"/>
    </source>
</evidence>
<evidence type="ECO:0000313" key="6">
    <source>
        <dbReference type="EMBL" id="KAA0020096.1"/>
    </source>
</evidence>